<feature type="chain" id="PRO_5008901040" description="non-specific serine/threonine protein kinase" evidence="15">
    <location>
        <begin position="24"/>
        <end position="632"/>
    </location>
</feature>
<evidence type="ECO:0000256" key="1">
    <source>
        <dbReference type="ARBA" id="ARBA00004236"/>
    </source>
</evidence>
<dbReference type="GO" id="GO:0005524">
    <property type="term" value="F:ATP binding"/>
    <property type="evidence" value="ECO:0007669"/>
    <property type="project" value="UniProtKB-UniRule"/>
</dbReference>
<dbReference type="GO" id="GO:0004674">
    <property type="term" value="F:protein serine/threonine kinase activity"/>
    <property type="evidence" value="ECO:0007669"/>
    <property type="project" value="UniProtKB-KW"/>
</dbReference>
<evidence type="ECO:0000256" key="7">
    <source>
        <dbReference type="ARBA" id="ARBA00022741"/>
    </source>
</evidence>
<feature type="domain" description="Protein kinase" evidence="16">
    <location>
        <begin position="226"/>
        <end position="510"/>
    </location>
</feature>
<evidence type="ECO:0000259" key="16">
    <source>
        <dbReference type="PROSITE" id="PS50011"/>
    </source>
</evidence>
<evidence type="ECO:0000256" key="2">
    <source>
        <dbReference type="ARBA" id="ARBA00012513"/>
    </source>
</evidence>
<keyword evidence="18" id="KW-0675">Receptor</keyword>
<comment type="subcellular location">
    <subcellularLocation>
        <location evidence="1">Cell membrane</location>
    </subcellularLocation>
</comment>
<dbReference type="PROSITE" id="PS00108">
    <property type="entry name" value="PROTEIN_KINASE_ST"/>
    <property type="match status" value="1"/>
</dbReference>
<comment type="catalytic activity">
    <reaction evidence="12">
        <text>L-seryl-[protein] + ATP = O-phospho-L-seryl-[protein] + ADP + H(+)</text>
        <dbReference type="Rhea" id="RHEA:17989"/>
        <dbReference type="Rhea" id="RHEA-COMP:9863"/>
        <dbReference type="Rhea" id="RHEA-COMP:11604"/>
        <dbReference type="ChEBI" id="CHEBI:15378"/>
        <dbReference type="ChEBI" id="CHEBI:29999"/>
        <dbReference type="ChEBI" id="CHEBI:30616"/>
        <dbReference type="ChEBI" id="CHEBI:83421"/>
        <dbReference type="ChEBI" id="CHEBI:456216"/>
        <dbReference type="EC" id="2.7.11.1"/>
    </reaction>
</comment>
<organism evidence="18">
    <name type="scientific">Anthurium amnicola</name>
    <dbReference type="NCBI Taxonomy" id="1678845"/>
    <lineage>
        <taxon>Eukaryota</taxon>
        <taxon>Viridiplantae</taxon>
        <taxon>Streptophyta</taxon>
        <taxon>Embryophyta</taxon>
        <taxon>Tracheophyta</taxon>
        <taxon>Spermatophyta</taxon>
        <taxon>Magnoliopsida</taxon>
        <taxon>Liliopsida</taxon>
        <taxon>Araceae</taxon>
        <taxon>Pothoideae</taxon>
        <taxon>Potheae</taxon>
        <taxon>Anthurium</taxon>
    </lineage>
</organism>
<dbReference type="InterPro" id="IPR011009">
    <property type="entry name" value="Kinase-like_dom_sf"/>
</dbReference>
<proteinExistence type="predicted"/>
<dbReference type="FunFam" id="1.10.510.10:FF:000395">
    <property type="entry name" value="receptor-like serine/threonine-protein kinase NCRK"/>
    <property type="match status" value="1"/>
</dbReference>
<dbReference type="Gene3D" id="3.30.200.20">
    <property type="entry name" value="Phosphorylase Kinase, domain 1"/>
    <property type="match status" value="1"/>
</dbReference>
<dbReference type="InterPro" id="IPR000719">
    <property type="entry name" value="Prot_kinase_dom"/>
</dbReference>
<dbReference type="PROSITE" id="PS00107">
    <property type="entry name" value="PROTEIN_KINASE_ATP"/>
    <property type="match status" value="1"/>
</dbReference>
<keyword evidence="10 14" id="KW-0472">Membrane</keyword>
<evidence type="ECO:0000256" key="15">
    <source>
        <dbReference type="SAM" id="SignalP"/>
    </source>
</evidence>
<name>A0A1D1ZJI7_9ARAE</name>
<dbReference type="EC" id="2.7.11.1" evidence="2"/>
<dbReference type="InterPro" id="IPR008271">
    <property type="entry name" value="Ser/Thr_kinase_AS"/>
</dbReference>
<comment type="catalytic activity">
    <reaction evidence="11">
        <text>L-threonyl-[protein] + ATP = O-phospho-L-threonyl-[protein] + ADP + H(+)</text>
        <dbReference type="Rhea" id="RHEA:46608"/>
        <dbReference type="Rhea" id="RHEA-COMP:11060"/>
        <dbReference type="Rhea" id="RHEA-COMP:11605"/>
        <dbReference type="ChEBI" id="CHEBI:15378"/>
        <dbReference type="ChEBI" id="CHEBI:30013"/>
        <dbReference type="ChEBI" id="CHEBI:30616"/>
        <dbReference type="ChEBI" id="CHEBI:61977"/>
        <dbReference type="ChEBI" id="CHEBI:456216"/>
        <dbReference type="EC" id="2.7.11.1"/>
    </reaction>
</comment>
<evidence type="ECO:0000256" key="11">
    <source>
        <dbReference type="ARBA" id="ARBA00047899"/>
    </source>
</evidence>
<keyword evidence="8 18" id="KW-0418">Kinase</keyword>
<gene>
    <name evidence="18" type="primary">NCRK_4</name>
    <name evidence="17" type="synonym">NCRK_3</name>
    <name evidence="18" type="ORF">g.75679</name>
    <name evidence="17" type="ORF">g.75686</name>
</gene>
<dbReference type="AlphaFoldDB" id="A0A1D1ZJI7"/>
<keyword evidence="7 13" id="KW-0547">Nucleotide-binding</keyword>
<dbReference type="SMART" id="SM00220">
    <property type="entry name" value="S_TKc"/>
    <property type="match status" value="1"/>
</dbReference>
<keyword evidence="4" id="KW-0723">Serine/threonine-protein kinase</keyword>
<evidence type="ECO:0000256" key="6">
    <source>
        <dbReference type="ARBA" id="ARBA00022679"/>
    </source>
</evidence>
<dbReference type="Gene3D" id="1.10.510.10">
    <property type="entry name" value="Transferase(Phosphotransferase) domain 1"/>
    <property type="match status" value="1"/>
</dbReference>
<feature type="signal peptide" evidence="15">
    <location>
        <begin position="1"/>
        <end position="23"/>
    </location>
</feature>
<protein>
    <recommendedName>
        <fullName evidence="2">non-specific serine/threonine protein kinase</fullName>
        <ecNumber evidence="2">2.7.11.1</ecNumber>
    </recommendedName>
</protein>
<keyword evidence="14" id="KW-0812">Transmembrane</keyword>
<dbReference type="PROSITE" id="PS50011">
    <property type="entry name" value="PROTEIN_KINASE_DOM"/>
    <property type="match status" value="1"/>
</dbReference>
<dbReference type="PANTHER" id="PTHR47989">
    <property type="entry name" value="OS01G0750732 PROTEIN"/>
    <property type="match status" value="1"/>
</dbReference>
<dbReference type="CDD" id="cd14066">
    <property type="entry name" value="STKc_IRAK"/>
    <property type="match status" value="1"/>
</dbReference>
<dbReference type="PANTHER" id="PTHR47989:SF23">
    <property type="entry name" value="RECEPTOR-LIKE SERINE_THREONINE-PROTEIN KINASE NCRK ISOFORM X1"/>
    <property type="match status" value="1"/>
</dbReference>
<evidence type="ECO:0000313" key="18">
    <source>
        <dbReference type="EMBL" id="JAT66973.1"/>
    </source>
</evidence>
<evidence type="ECO:0000256" key="8">
    <source>
        <dbReference type="ARBA" id="ARBA00022777"/>
    </source>
</evidence>
<dbReference type="GO" id="GO:0005886">
    <property type="term" value="C:plasma membrane"/>
    <property type="evidence" value="ECO:0007669"/>
    <property type="project" value="UniProtKB-SubCell"/>
</dbReference>
<dbReference type="Pfam" id="PF00069">
    <property type="entry name" value="Pkinase"/>
    <property type="match status" value="1"/>
</dbReference>
<evidence type="ECO:0000256" key="12">
    <source>
        <dbReference type="ARBA" id="ARBA00048679"/>
    </source>
</evidence>
<keyword evidence="14" id="KW-1133">Transmembrane helix</keyword>
<keyword evidence="6" id="KW-0808">Transferase</keyword>
<evidence type="ECO:0000256" key="3">
    <source>
        <dbReference type="ARBA" id="ARBA00022475"/>
    </source>
</evidence>
<evidence type="ECO:0000256" key="5">
    <source>
        <dbReference type="ARBA" id="ARBA00022553"/>
    </source>
</evidence>
<dbReference type="InterPro" id="IPR017441">
    <property type="entry name" value="Protein_kinase_ATP_BS"/>
</dbReference>
<evidence type="ECO:0000256" key="13">
    <source>
        <dbReference type="PROSITE-ProRule" id="PRU10141"/>
    </source>
</evidence>
<dbReference type="EMBL" id="GDJX01000963">
    <property type="protein sequence ID" value="JAT66973.1"/>
    <property type="molecule type" value="Transcribed_RNA"/>
</dbReference>
<keyword evidence="15" id="KW-0732">Signal</keyword>
<dbReference type="FunFam" id="3.30.200.20:FF:000415">
    <property type="entry name" value="receptor-like serine/threonine-protein kinase NCRK"/>
    <property type="match status" value="1"/>
</dbReference>
<evidence type="ECO:0000313" key="17">
    <source>
        <dbReference type="EMBL" id="JAT42447.1"/>
    </source>
</evidence>
<reference evidence="18" key="1">
    <citation type="submission" date="2015-07" db="EMBL/GenBank/DDBJ databases">
        <title>Transcriptome Assembly of Anthurium amnicola.</title>
        <authorList>
            <person name="Suzuki J."/>
        </authorList>
    </citation>
    <scope>NUCLEOTIDE SEQUENCE</scope>
</reference>
<evidence type="ECO:0000256" key="14">
    <source>
        <dbReference type="SAM" id="Phobius"/>
    </source>
</evidence>
<feature type="transmembrane region" description="Helical" evidence="14">
    <location>
        <begin position="120"/>
        <end position="145"/>
    </location>
</feature>
<sequence>MELPLKAVLVNISFLLCIRCSLCDELLNGSNALKWTCVCAASHVGSNCHLPPSNCSTSCHCTPEVGIVGADEHGWTCLCAPDQVSREPSTDNNSCFTSCNCTSGFSNASTSTKRHISNKVIVIILLLCVVITAIAFITAASCYFYRKDRCHMQSQIFSDRDTSWNSATNLISHRTASFTRFQESGFKPITGFICRDFFMFRRKRQTLLSCIIQFSYFELEHATNKFSTDNLIGLGGSSNVYRGQLKDGRFVAVKKLKMVGGTDTESEFLTEIELISRLNHCHVVPLLGYCIECQGKQFKGLLVFEYMSNGDLRNCLNASKGKDPLDWGTRVKIALGVARGLEYLHEAAAPRILHRDIKSTNILLDDKYIAKITDLGMAKCLMTDDLISCTTSPARMLGTFGYFAPEYAIVGKASLKSDVFSFGVVILELITGRQPIHKSTNKGDESLVIWAANKLLSSKLVVSELPDPLLEGKFSEEEMQIMAHLVRECLHWDPDSRPSMSEVVQILSTITSDKMKRKNLSSNLFLSSLSCSIKSTSKGERHEDLQEVSIEKIELNQVISEKPHATYSLAFPVGQNVCDRCQANDGTTLSTRHRDGLMHSMSNARRSNALDDEIVDLTEPRFETFMQENIHI</sequence>
<dbReference type="SUPFAM" id="SSF56112">
    <property type="entry name" value="Protein kinase-like (PK-like)"/>
    <property type="match status" value="1"/>
</dbReference>
<dbReference type="EMBL" id="GDJX01025489">
    <property type="protein sequence ID" value="JAT42447.1"/>
    <property type="molecule type" value="Transcribed_RNA"/>
</dbReference>
<accession>A0A1D1ZJI7</accession>
<evidence type="ECO:0000256" key="9">
    <source>
        <dbReference type="ARBA" id="ARBA00022840"/>
    </source>
</evidence>
<keyword evidence="9 13" id="KW-0067">ATP-binding</keyword>
<keyword evidence="3" id="KW-1003">Cell membrane</keyword>
<feature type="binding site" evidence="13">
    <location>
        <position position="255"/>
    </location>
    <ligand>
        <name>ATP</name>
        <dbReference type="ChEBI" id="CHEBI:30616"/>
    </ligand>
</feature>
<keyword evidence="5" id="KW-0597">Phosphoprotein</keyword>
<evidence type="ECO:0000256" key="10">
    <source>
        <dbReference type="ARBA" id="ARBA00023136"/>
    </source>
</evidence>
<evidence type="ECO:0000256" key="4">
    <source>
        <dbReference type="ARBA" id="ARBA00022527"/>
    </source>
</evidence>